<dbReference type="PROSITE" id="PS50887">
    <property type="entry name" value="GGDEF"/>
    <property type="match status" value="1"/>
</dbReference>
<dbReference type="EC" id="2.7.7.65" evidence="2"/>
<reference evidence="11 12" key="1">
    <citation type="submission" date="2020-08" db="EMBL/GenBank/DDBJ databases">
        <title>Genomic Encyclopedia of Type Strains, Phase IV (KMG-V): Genome sequencing to study the core and pangenomes of soil and plant-associated prokaryotes.</title>
        <authorList>
            <person name="Whitman W."/>
        </authorList>
    </citation>
    <scope>NUCLEOTIDE SEQUENCE [LARGE SCALE GENOMIC DNA]</scope>
    <source>
        <strain evidence="11 12">SEMIA 4084</strain>
    </source>
</reference>
<dbReference type="InterPro" id="IPR050469">
    <property type="entry name" value="Diguanylate_Cyclase"/>
</dbReference>
<dbReference type="Pfam" id="PF08448">
    <property type="entry name" value="PAS_4"/>
    <property type="match status" value="1"/>
</dbReference>
<evidence type="ECO:0000259" key="9">
    <source>
        <dbReference type="PROSITE" id="PS50113"/>
    </source>
</evidence>
<gene>
    <name evidence="11" type="ORF">GGD55_004598</name>
</gene>
<evidence type="ECO:0000313" key="11">
    <source>
        <dbReference type="EMBL" id="MBB5537877.1"/>
    </source>
</evidence>
<dbReference type="Proteomes" id="UP000585507">
    <property type="component" value="Unassembled WGS sequence"/>
</dbReference>
<feature type="transmembrane region" description="Helical" evidence="8">
    <location>
        <begin position="131"/>
        <end position="153"/>
    </location>
</feature>
<keyword evidence="3" id="KW-1003">Cell membrane</keyword>
<comment type="subcellular location">
    <subcellularLocation>
        <location evidence="1">Cell membrane</location>
        <topology evidence="1">Multi-pass membrane protein</topology>
    </subcellularLocation>
</comment>
<evidence type="ECO:0000256" key="2">
    <source>
        <dbReference type="ARBA" id="ARBA00012528"/>
    </source>
</evidence>
<sequence length="633" mass="69200">MMTGIWEQFAGNLAFVSLAISIWAHLSIWFQRQIVGFEKIMFGIMAGVASIGSMLLAVQFSHGTFVDLRFAPLALSGMFGGPIAAVITASLTVAFRISIGGAGMTDGVLVTIAAAGMGIVANFLIRKKAPVFSHIALLAAAIGCLLIASMGLLPALSKVQALSAVGLPMTATNCVATIVGGLILLKTQRLELERRILETAFSQSPDYLYVKDRDSRFITVNENMIRLYRFESTTEMLGLSDFNLLPRPLAEELYHREQEVMRTGLPLIDCAEYIEGRNLLASKVPLRDRDGRVIGLAGVTRDITERTALERELRQSKNLLSHAMAGMPDGFAMFDSEGILLFCNEQYRDAFPLSADARVIGAHISDILRRVAETRERLDISYDSMEDWIKAASGTLHENKNEEIQLQNGDWRSIKTRRAADGTAMVVVSDITTMKQAEIALRLSAEQMKNLAETDGLTGIVNRRAFDDAFLREAARSARNKTPLSLLMIDIDRFKAFNDTYGHPAGDRCLRLVSECLHRSVKRPADIVARYGGEEFVVLLPETDENGAAIVAEGFASHLREENIVHSQSEFGRVTASIGISSATGRVLREEPNSLVSMADAALYEAKAQGRNRILARSPAAGLNFVRDAAGAN</sequence>
<dbReference type="InterPro" id="IPR035965">
    <property type="entry name" value="PAS-like_dom_sf"/>
</dbReference>
<dbReference type="Pfam" id="PF00990">
    <property type="entry name" value="GGDEF"/>
    <property type="match status" value="1"/>
</dbReference>
<dbReference type="CDD" id="cd00130">
    <property type="entry name" value="PAS"/>
    <property type="match status" value="1"/>
</dbReference>
<keyword evidence="12" id="KW-1185">Reference proteome</keyword>
<evidence type="ECO:0000256" key="6">
    <source>
        <dbReference type="ARBA" id="ARBA00023136"/>
    </source>
</evidence>
<feature type="transmembrane region" description="Helical" evidence="8">
    <location>
        <begin position="165"/>
        <end position="185"/>
    </location>
</feature>
<dbReference type="CDD" id="cd01949">
    <property type="entry name" value="GGDEF"/>
    <property type="match status" value="1"/>
</dbReference>
<feature type="domain" description="PAC" evidence="9">
    <location>
        <begin position="261"/>
        <end position="315"/>
    </location>
</feature>
<dbReference type="EMBL" id="JACHBK010000011">
    <property type="protein sequence ID" value="MBB5537877.1"/>
    <property type="molecule type" value="Genomic_DNA"/>
</dbReference>
<dbReference type="PANTHER" id="PTHR45138:SF9">
    <property type="entry name" value="DIGUANYLATE CYCLASE DGCM-RELATED"/>
    <property type="match status" value="1"/>
</dbReference>
<dbReference type="GO" id="GO:0052621">
    <property type="term" value="F:diguanylate cyclase activity"/>
    <property type="evidence" value="ECO:0007669"/>
    <property type="project" value="UniProtKB-EC"/>
</dbReference>
<dbReference type="SUPFAM" id="SSF55785">
    <property type="entry name" value="PYP-like sensor domain (PAS domain)"/>
    <property type="match status" value="2"/>
</dbReference>
<dbReference type="InterPro" id="IPR000014">
    <property type="entry name" value="PAS"/>
</dbReference>
<comment type="catalytic activity">
    <reaction evidence="7">
        <text>2 GTP = 3',3'-c-di-GMP + 2 diphosphate</text>
        <dbReference type="Rhea" id="RHEA:24898"/>
        <dbReference type="ChEBI" id="CHEBI:33019"/>
        <dbReference type="ChEBI" id="CHEBI:37565"/>
        <dbReference type="ChEBI" id="CHEBI:58805"/>
        <dbReference type="EC" id="2.7.7.65"/>
    </reaction>
</comment>
<name>A0A7W8UEG1_9HYPH</name>
<evidence type="ECO:0000256" key="4">
    <source>
        <dbReference type="ARBA" id="ARBA00022692"/>
    </source>
</evidence>
<evidence type="ECO:0000256" key="1">
    <source>
        <dbReference type="ARBA" id="ARBA00004651"/>
    </source>
</evidence>
<dbReference type="AlphaFoldDB" id="A0A7W8UEG1"/>
<dbReference type="SMART" id="SM00091">
    <property type="entry name" value="PAS"/>
    <property type="match status" value="2"/>
</dbReference>
<evidence type="ECO:0000259" key="10">
    <source>
        <dbReference type="PROSITE" id="PS50887"/>
    </source>
</evidence>
<feature type="domain" description="GGDEF" evidence="10">
    <location>
        <begin position="482"/>
        <end position="619"/>
    </location>
</feature>
<dbReference type="Gene3D" id="3.30.70.270">
    <property type="match status" value="1"/>
</dbReference>
<dbReference type="Pfam" id="PF07694">
    <property type="entry name" value="5TM-5TMR_LYT"/>
    <property type="match status" value="1"/>
</dbReference>
<evidence type="ECO:0000256" key="5">
    <source>
        <dbReference type="ARBA" id="ARBA00022989"/>
    </source>
</evidence>
<accession>A0A7W8UEG1</accession>
<dbReference type="GO" id="GO:0000155">
    <property type="term" value="F:phosphorelay sensor kinase activity"/>
    <property type="evidence" value="ECO:0007669"/>
    <property type="project" value="InterPro"/>
</dbReference>
<dbReference type="SUPFAM" id="SSF55073">
    <property type="entry name" value="Nucleotide cyclase"/>
    <property type="match status" value="1"/>
</dbReference>
<dbReference type="PANTHER" id="PTHR45138">
    <property type="entry name" value="REGULATORY COMPONENTS OF SENSORY TRANSDUCTION SYSTEM"/>
    <property type="match status" value="1"/>
</dbReference>
<dbReference type="InterPro" id="IPR011620">
    <property type="entry name" value="Sig_transdc_His_kinase_LytS_TM"/>
</dbReference>
<evidence type="ECO:0000256" key="8">
    <source>
        <dbReference type="SAM" id="Phobius"/>
    </source>
</evidence>
<feature type="transmembrane region" description="Helical" evidence="8">
    <location>
        <begin position="107"/>
        <end position="125"/>
    </location>
</feature>
<dbReference type="InterPro" id="IPR000160">
    <property type="entry name" value="GGDEF_dom"/>
</dbReference>
<dbReference type="GO" id="GO:0071555">
    <property type="term" value="P:cell wall organization"/>
    <property type="evidence" value="ECO:0007669"/>
    <property type="project" value="InterPro"/>
</dbReference>
<dbReference type="NCBIfam" id="TIGR00229">
    <property type="entry name" value="sensory_box"/>
    <property type="match status" value="1"/>
</dbReference>
<evidence type="ECO:0000313" key="12">
    <source>
        <dbReference type="Proteomes" id="UP000585507"/>
    </source>
</evidence>
<dbReference type="InterPro" id="IPR013656">
    <property type="entry name" value="PAS_4"/>
</dbReference>
<keyword evidence="4 8" id="KW-0812">Transmembrane</keyword>
<proteinExistence type="predicted"/>
<dbReference type="InterPro" id="IPR000700">
    <property type="entry name" value="PAS-assoc_C"/>
</dbReference>
<organism evidence="11 12">
    <name type="scientific">Rhizobium giardinii</name>
    <dbReference type="NCBI Taxonomy" id="56731"/>
    <lineage>
        <taxon>Bacteria</taxon>
        <taxon>Pseudomonadati</taxon>
        <taxon>Pseudomonadota</taxon>
        <taxon>Alphaproteobacteria</taxon>
        <taxon>Hyphomicrobiales</taxon>
        <taxon>Rhizobiaceae</taxon>
        <taxon>Rhizobium/Agrobacterium group</taxon>
        <taxon>Rhizobium</taxon>
    </lineage>
</organism>
<dbReference type="PROSITE" id="PS50113">
    <property type="entry name" value="PAC"/>
    <property type="match status" value="1"/>
</dbReference>
<evidence type="ECO:0000256" key="7">
    <source>
        <dbReference type="ARBA" id="ARBA00034247"/>
    </source>
</evidence>
<comment type="caution">
    <text evidence="11">The sequence shown here is derived from an EMBL/GenBank/DDBJ whole genome shotgun (WGS) entry which is preliminary data.</text>
</comment>
<evidence type="ECO:0000256" key="3">
    <source>
        <dbReference type="ARBA" id="ARBA00022475"/>
    </source>
</evidence>
<dbReference type="Pfam" id="PF12860">
    <property type="entry name" value="PAS_7"/>
    <property type="match status" value="1"/>
</dbReference>
<keyword evidence="6 8" id="KW-0472">Membrane</keyword>
<dbReference type="Gene3D" id="3.30.450.20">
    <property type="entry name" value="PAS domain"/>
    <property type="match status" value="2"/>
</dbReference>
<dbReference type="GO" id="GO:0005886">
    <property type="term" value="C:plasma membrane"/>
    <property type="evidence" value="ECO:0007669"/>
    <property type="project" value="UniProtKB-SubCell"/>
</dbReference>
<dbReference type="NCBIfam" id="TIGR00254">
    <property type="entry name" value="GGDEF"/>
    <property type="match status" value="1"/>
</dbReference>
<dbReference type="Gene3D" id="1.10.1760.20">
    <property type="match status" value="1"/>
</dbReference>
<dbReference type="SMART" id="SM00267">
    <property type="entry name" value="GGDEF"/>
    <property type="match status" value="1"/>
</dbReference>
<dbReference type="InterPro" id="IPR029787">
    <property type="entry name" value="Nucleotide_cyclase"/>
</dbReference>
<keyword evidence="5 8" id="KW-1133">Transmembrane helix</keyword>
<feature type="transmembrane region" description="Helical" evidence="8">
    <location>
        <begin position="12"/>
        <end position="30"/>
    </location>
</feature>
<dbReference type="FunFam" id="3.30.70.270:FF:000001">
    <property type="entry name" value="Diguanylate cyclase domain protein"/>
    <property type="match status" value="1"/>
</dbReference>
<dbReference type="InterPro" id="IPR043128">
    <property type="entry name" value="Rev_trsase/Diguanyl_cyclase"/>
</dbReference>
<protein>
    <recommendedName>
        <fullName evidence="2">diguanylate cyclase</fullName>
        <ecNumber evidence="2">2.7.7.65</ecNumber>
    </recommendedName>
</protein>
<feature type="transmembrane region" description="Helical" evidence="8">
    <location>
        <begin position="42"/>
        <end position="61"/>
    </location>
</feature>
<feature type="transmembrane region" description="Helical" evidence="8">
    <location>
        <begin position="73"/>
        <end position="95"/>
    </location>
</feature>